<protein>
    <submittedName>
        <fullName evidence="3">Phosphoesterase RecJ domain-containing protein, phosphoesterase RecJ domain-containing protein</fullName>
    </submittedName>
</protein>
<feature type="domain" description="DDH" evidence="1">
    <location>
        <begin position="17"/>
        <end position="161"/>
    </location>
</feature>
<dbReference type="Pfam" id="PF02272">
    <property type="entry name" value="DHHA1"/>
    <property type="match status" value="1"/>
</dbReference>
<evidence type="ECO:0000313" key="3">
    <source>
        <dbReference type="EMBL" id="KRT67728.1"/>
    </source>
</evidence>
<dbReference type="PATRIC" id="fig|1576480.3.peg.138"/>
<dbReference type="Pfam" id="PF01368">
    <property type="entry name" value="DHH"/>
    <property type="match status" value="1"/>
</dbReference>
<dbReference type="Gene3D" id="3.10.310.30">
    <property type="match status" value="1"/>
</dbReference>
<comment type="caution">
    <text evidence="3">The sequence shown here is derived from an EMBL/GenBank/DDBJ whole genome shotgun (WGS) entry which is preliminary data.</text>
</comment>
<dbReference type="SUPFAM" id="SSF64182">
    <property type="entry name" value="DHH phosphoesterases"/>
    <property type="match status" value="1"/>
</dbReference>
<feature type="domain" description="DHHA1" evidence="2">
    <location>
        <begin position="248"/>
        <end position="319"/>
    </location>
</feature>
<dbReference type="Proteomes" id="UP000051297">
    <property type="component" value="Unassembled WGS sequence"/>
</dbReference>
<dbReference type="InterPro" id="IPR051319">
    <property type="entry name" value="Oligoribo/pAp-PDE_c-di-AMP_PDE"/>
</dbReference>
<reference evidence="3 4" key="1">
    <citation type="submission" date="2015-05" db="EMBL/GenBank/DDBJ databases">
        <title>Critical biogeochemical functions in the subsurface are associated with bacteria from new phyla and little studied lineages.</title>
        <authorList>
            <person name="Hug L.A."/>
            <person name="Thomas B.C."/>
            <person name="Sharon I."/>
            <person name="Brown C.T."/>
            <person name="Sharma R."/>
            <person name="Hettich R.L."/>
            <person name="Wilkins M.J."/>
            <person name="Williams K.H."/>
            <person name="Singh A."/>
            <person name="Banfield J.F."/>
        </authorList>
    </citation>
    <scope>NUCLEOTIDE SEQUENCE [LARGE SCALE GENOMIC DNA]</scope>
    <source>
        <strain evidence="3">CSP1-7</strain>
    </source>
</reference>
<dbReference type="Gene3D" id="3.90.1640.10">
    <property type="entry name" value="inorganic pyrophosphatase (n-terminal core)"/>
    <property type="match status" value="1"/>
</dbReference>
<proteinExistence type="predicted"/>
<dbReference type="InterPro" id="IPR001667">
    <property type="entry name" value="DDH_dom"/>
</dbReference>
<name>A0A0T5ZY65_UNCKA</name>
<dbReference type="GO" id="GO:0003676">
    <property type="term" value="F:nucleic acid binding"/>
    <property type="evidence" value="ECO:0007669"/>
    <property type="project" value="InterPro"/>
</dbReference>
<sequence length="327" mass="36215">MDSPRNILRTIKAAKYILVPLHLRPDGDSVGSVLGCYHFLRGLGKKVVLVSADPIPESFEFLTGVKRVRIGDPAKLDLSRFDLLLFLDHAETGRLSRSETFSLPSRMVVVNIDHHVTNANFGDLNYVDPASPSTAEILFDLLRRWKARITPTIADCLLTGIYTDTGGFLYSSTIPSTFTKTSQLLRLGADREKVVENSFRSWPPKTLAIWSLILANSRRSGRLLYSYLPLKEIQRLKIKLDELSPARSFATNNLLLAMKGIKAAAMFTEEGHRLIRVSLRSKAGFNVANIAKDMGGGGHVNAAAFDHQGSLKETISKTVKLLQRVLA</sequence>
<accession>A0A0T5ZY65</accession>
<organism evidence="3 4">
    <name type="scientific">candidate division WWE3 bacterium CSP1-7</name>
    <dbReference type="NCBI Taxonomy" id="1576480"/>
    <lineage>
        <taxon>Bacteria</taxon>
        <taxon>Katanobacteria</taxon>
    </lineage>
</organism>
<dbReference type="AlphaFoldDB" id="A0A0T5ZY65"/>
<dbReference type="STRING" id="1576480.XU08_C0001G0137"/>
<evidence type="ECO:0000313" key="4">
    <source>
        <dbReference type="Proteomes" id="UP000051297"/>
    </source>
</evidence>
<dbReference type="PANTHER" id="PTHR47618:SF1">
    <property type="entry name" value="BIFUNCTIONAL OLIGORIBONUCLEASE AND PAP PHOSPHATASE NRNA"/>
    <property type="match status" value="1"/>
</dbReference>
<dbReference type="EMBL" id="LDXK01000001">
    <property type="protein sequence ID" value="KRT67728.1"/>
    <property type="molecule type" value="Genomic_DNA"/>
</dbReference>
<evidence type="ECO:0000259" key="2">
    <source>
        <dbReference type="Pfam" id="PF02272"/>
    </source>
</evidence>
<gene>
    <name evidence="3" type="ORF">XU08_C0001G0137</name>
</gene>
<evidence type="ECO:0000259" key="1">
    <source>
        <dbReference type="Pfam" id="PF01368"/>
    </source>
</evidence>
<dbReference type="InterPro" id="IPR003156">
    <property type="entry name" value="DHHA1_dom"/>
</dbReference>
<dbReference type="InterPro" id="IPR038763">
    <property type="entry name" value="DHH_sf"/>
</dbReference>
<dbReference type="PANTHER" id="PTHR47618">
    <property type="entry name" value="BIFUNCTIONAL OLIGORIBONUCLEASE AND PAP PHOSPHATASE NRNA"/>
    <property type="match status" value="1"/>
</dbReference>